<accession>A0A835P6D7</accession>
<dbReference type="GO" id="GO:0000110">
    <property type="term" value="C:nucleotide-excision repair factor 1 complex"/>
    <property type="evidence" value="ECO:0007669"/>
    <property type="project" value="TreeGrafter"/>
</dbReference>
<organism evidence="4 5">
    <name type="scientific">Vanilla planifolia</name>
    <name type="common">Vanilla</name>
    <dbReference type="NCBI Taxonomy" id="51239"/>
    <lineage>
        <taxon>Eukaryota</taxon>
        <taxon>Viridiplantae</taxon>
        <taxon>Streptophyta</taxon>
        <taxon>Embryophyta</taxon>
        <taxon>Tracheophyta</taxon>
        <taxon>Spermatophyta</taxon>
        <taxon>Magnoliopsida</taxon>
        <taxon>Liliopsida</taxon>
        <taxon>Asparagales</taxon>
        <taxon>Orchidaceae</taxon>
        <taxon>Vanilloideae</taxon>
        <taxon>Vanilleae</taxon>
        <taxon>Vanilla</taxon>
    </lineage>
</organism>
<keyword evidence="5" id="KW-1185">Reference proteome</keyword>
<dbReference type="GO" id="GO:1901255">
    <property type="term" value="P:nucleotide-excision repair involved in interstrand cross-link repair"/>
    <property type="evidence" value="ECO:0007669"/>
    <property type="project" value="TreeGrafter"/>
</dbReference>
<dbReference type="GO" id="GO:0003684">
    <property type="term" value="F:damaged DNA binding"/>
    <property type="evidence" value="ECO:0007669"/>
    <property type="project" value="TreeGrafter"/>
</dbReference>
<keyword evidence="1" id="KW-0227">DNA damage</keyword>
<gene>
    <name evidence="4" type="ORF">HPP92_028225</name>
</gene>
<evidence type="ECO:0000256" key="3">
    <source>
        <dbReference type="ARBA" id="ARBA00023204"/>
    </source>
</evidence>
<dbReference type="GO" id="GO:0000724">
    <property type="term" value="P:double-strand break repair via homologous recombination"/>
    <property type="evidence" value="ECO:0007669"/>
    <property type="project" value="TreeGrafter"/>
</dbReference>
<evidence type="ECO:0000256" key="2">
    <source>
        <dbReference type="ARBA" id="ARBA00022801"/>
    </source>
</evidence>
<dbReference type="AlphaFoldDB" id="A0A835P6D7"/>
<keyword evidence="2" id="KW-0378">Hydrolase</keyword>
<comment type="caution">
    <text evidence="4">The sequence shown here is derived from an EMBL/GenBank/DDBJ whole genome shotgun (WGS) entry which is preliminary data.</text>
</comment>
<evidence type="ECO:0000313" key="4">
    <source>
        <dbReference type="EMBL" id="KAG0447666.1"/>
    </source>
</evidence>
<evidence type="ECO:0000313" key="5">
    <source>
        <dbReference type="Proteomes" id="UP000636800"/>
    </source>
</evidence>
<dbReference type="PANTHER" id="PTHR10150">
    <property type="entry name" value="DNA REPAIR ENDONUCLEASE XPF"/>
    <property type="match status" value="1"/>
</dbReference>
<protein>
    <submittedName>
        <fullName evidence="4">Uncharacterized protein</fullName>
    </submittedName>
</protein>
<name>A0A835P6D7_VANPL</name>
<dbReference type="PANTHER" id="PTHR10150:SF0">
    <property type="entry name" value="DNA REPAIR ENDONUCLEASE XPF"/>
    <property type="match status" value="1"/>
</dbReference>
<feature type="non-terminal residue" evidence="4">
    <location>
        <position position="1"/>
    </location>
</feature>
<dbReference type="GO" id="GO:0003697">
    <property type="term" value="F:single-stranded DNA binding"/>
    <property type="evidence" value="ECO:0007669"/>
    <property type="project" value="TreeGrafter"/>
</dbReference>
<dbReference type="GO" id="GO:0000014">
    <property type="term" value="F:single-stranded DNA endodeoxyribonuclease activity"/>
    <property type="evidence" value="ECO:0007669"/>
    <property type="project" value="TreeGrafter"/>
</dbReference>
<dbReference type="EMBL" id="JADCNL010000439">
    <property type="protein sequence ID" value="KAG0447666.1"/>
    <property type="molecule type" value="Genomic_DNA"/>
</dbReference>
<evidence type="ECO:0000256" key="1">
    <source>
        <dbReference type="ARBA" id="ARBA00022763"/>
    </source>
</evidence>
<reference evidence="4 5" key="1">
    <citation type="journal article" date="2020" name="Nat. Food">
        <title>A phased Vanilla planifolia genome enables genetic improvement of flavour and production.</title>
        <authorList>
            <person name="Hasing T."/>
            <person name="Tang H."/>
            <person name="Brym M."/>
            <person name="Khazi F."/>
            <person name="Huang T."/>
            <person name="Chambers A.H."/>
        </authorList>
    </citation>
    <scope>NUCLEOTIDE SEQUENCE [LARGE SCALE GENOMIC DNA]</scope>
    <source>
        <tissue evidence="4">Leaf</tissue>
    </source>
</reference>
<keyword evidence="3" id="KW-0234">DNA repair</keyword>
<dbReference type="GO" id="GO:0000712">
    <property type="term" value="P:resolution of meiotic recombination intermediates"/>
    <property type="evidence" value="ECO:0007669"/>
    <property type="project" value="TreeGrafter"/>
</dbReference>
<proteinExistence type="predicted"/>
<dbReference type="Proteomes" id="UP000636800">
    <property type="component" value="Unassembled WGS sequence"/>
</dbReference>
<feature type="non-terminal residue" evidence="4">
    <location>
        <position position="71"/>
    </location>
</feature>
<sequence length="71" mass="8368">GRMPFERPSSDIIFVREIEVYKAENPSLNVKVYFLFYENSAEVQKFDASIRRENAAFESLIRQKSLMMSRS</sequence>